<reference evidence="1 2" key="1">
    <citation type="submission" date="2020-10" db="EMBL/GenBank/DDBJ databases">
        <title>The genome of sulfurovum sp.</title>
        <authorList>
            <person name="Xie S."/>
            <person name="Shao Z."/>
            <person name="Jiang L."/>
        </authorList>
    </citation>
    <scope>NUCLEOTIDE SEQUENCE [LARGE SCALE GENOMIC DNA]</scope>
    <source>
        <strain evidence="1 2">ST-419</strain>
    </source>
</reference>
<proteinExistence type="predicted"/>
<keyword evidence="2" id="KW-1185">Reference proteome</keyword>
<accession>A0A7M1S122</accession>
<evidence type="ECO:0000313" key="1">
    <source>
        <dbReference type="EMBL" id="QOR61147.1"/>
    </source>
</evidence>
<dbReference type="PANTHER" id="PTHR42959:SF1">
    <property type="entry name" value="CARBAMOYLTRANSFERASE HYPF"/>
    <property type="match status" value="1"/>
</dbReference>
<dbReference type="AlphaFoldDB" id="A0A7M1S122"/>
<dbReference type="GO" id="GO:0008270">
    <property type="term" value="F:zinc ion binding"/>
    <property type="evidence" value="ECO:0007669"/>
    <property type="project" value="TreeGrafter"/>
</dbReference>
<dbReference type="RefSeq" id="WP_197547820.1">
    <property type="nucleotide sequence ID" value="NZ_CP063164.1"/>
</dbReference>
<dbReference type="GO" id="GO:0051604">
    <property type="term" value="P:protein maturation"/>
    <property type="evidence" value="ECO:0007669"/>
    <property type="project" value="TreeGrafter"/>
</dbReference>
<dbReference type="PANTHER" id="PTHR42959">
    <property type="entry name" value="CARBAMOYLTRANSFERASE"/>
    <property type="match status" value="1"/>
</dbReference>
<dbReference type="GO" id="GO:0016743">
    <property type="term" value="F:carboxyl- or carbamoyltransferase activity"/>
    <property type="evidence" value="ECO:0007669"/>
    <property type="project" value="TreeGrafter"/>
</dbReference>
<evidence type="ECO:0000313" key="2">
    <source>
        <dbReference type="Proteomes" id="UP000595074"/>
    </source>
</evidence>
<organism evidence="1 2">
    <name type="scientific">Sulfurovum indicum</name>
    <dbReference type="NCBI Taxonomy" id="2779528"/>
    <lineage>
        <taxon>Bacteria</taxon>
        <taxon>Pseudomonadati</taxon>
        <taxon>Campylobacterota</taxon>
        <taxon>Epsilonproteobacteria</taxon>
        <taxon>Campylobacterales</taxon>
        <taxon>Sulfurovaceae</taxon>
        <taxon>Sulfurovum</taxon>
    </lineage>
</organism>
<dbReference type="EMBL" id="CP063164">
    <property type="protein sequence ID" value="QOR61147.1"/>
    <property type="molecule type" value="Genomic_DNA"/>
</dbReference>
<dbReference type="Gene3D" id="3.30.110.120">
    <property type="match status" value="1"/>
</dbReference>
<name>A0A7M1S122_9BACT</name>
<dbReference type="InterPro" id="IPR051060">
    <property type="entry name" value="Carbamoyltrans_HypF-like"/>
</dbReference>
<dbReference type="KEGG" id="sinu:IMZ28_06690"/>
<sequence length="554" mass="63189">MILEFSIDYRTSSSIYEKLFLQTLKEHSLNGKIVKEHFLLKLYVEADTADALESFATSLSSVLPHSIFVRQTSAQLVEEMPDTDYEIEEQKKYPLPFCPQCLQRVMDSKNRDYYNIYTACDACGYNVSGENRSYKKEFEEAAVTIKAGKVLEVNTFYGKYYVGIPAKICNTIPFDIVVYDLATVEKYANVEKYEITALGSFEKPLIKLKKKLSFTMDHEEVEADLIRFKLPDDFILHLLMEELHNVGIDAVFITKKKIPAQEKLLLTDFKEELDPIEVVVSENDVVIVSGEKGLPQFPLNAKEVNPSIGSFFSVVREHQLADENIAGISLSKEYKNNLLVYGKKYGIVEYLSFNFEFESMQEIFDKIVNSDENGSKIVANYQKKYPEHFERISGIIFEDKSFNLFKLWGVVAMVLDYTSSNDPIKAAEVLEENAISFLGEKGPRIDYKLLNIDGKVYLDPLMTIRTAMSFRLAGVDPLMLSYGVIESFLEFLANELDEMKQNMDITAITASGSLLSNKHLFSKMSREISVNHNIYFNNELPVDGRNMFYGGMSL</sequence>
<dbReference type="Gene3D" id="3.90.870.50">
    <property type="match status" value="1"/>
</dbReference>
<dbReference type="Proteomes" id="UP000595074">
    <property type="component" value="Chromosome"/>
</dbReference>
<protein>
    <submittedName>
        <fullName evidence="1">Hydrogenase</fullName>
    </submittedName>
</protein>
<gene>
    <name evidence="1" type="ORF">IMZ28_06690</name>
</gene>